<proteinExistence type="predicted"/>
<dbReference type="InterPro" id="IPR013103">
    <property type="entry name" value="RVT_2"/>
</dbReference>
<name>A0A1R3I054_COCAP</name>
<dbReference type="Pfam" id="PF07727">
    <property type="entry name" value="RVT_2"/>
    <property type="match status" value="1"/>
</dbReference>
<dbReference type="Gramene" id="OMO75963">
    <property type="protein sequence ID" value="OMO75963"/>
    <property type="gene ID" value="CCACVL1_15970"/>
</dbReference>
<protein>
    <submittedName>
        <fullName evidence="3">Reverse transcriptase, RNA-dependent DNA polymerase</fullName>
    </submittedName>
</protein>
<evidence type="ECO:0000259" key="2">
    <source>
        <dbReference type="Pfam" id="PF07727"/>
    </source>
</evidence>
<feature type="region of interest" description="Disordered" evidence="1">
    <location>
        <begin position="195"/>
        <end position="215"/>
    </location>
</feature>
<keyword evidence="3" id="KW-0808">Transferase</keyword>
<dbReference type="Proteomes" id="UP000188268">
    <property type="component" value="Unassembled WGS sequence"/>
</dbReference>
<dbReference type="CDD" id="cd09272">
    <property type="entry name" value="RNase_HI_RT_Ty1"/>
    <property type="match status" value="1"/>
</dbReference>
<gene>
    <name evidence="3" type="ORF">CCACVL1_15970</name>
</gene>
<dbReference type="PANTHER" id="PTHR11439:SF450">
    <property type="entry name" value="REVERSE TRANSCRIPTASE TY1_COPIA-TYPE DOMAIN-CONTAINING PROTEIN"/>
    <property type="match status" value="1"/>
</dbReference>
<dbReference type="EMBL" id="AWWV01010923">
    <property type="protein sequence ID" value="OMO75963.1"/>
    <property type="molecule type" value="Genomic_DNA"/>
</dbReference>
<evidence type="ECO:0000313" key="3">
    <source>
        <dbReference type="EMBL" id="OMO75963.1"/>
    </source>
</evidence>
<keyword evidence="3" id="KW-0695">RNA-directed DNA polymerase</keyword>
<dbReference type="PANTHER" id="PTHR11439">
    <property type="entry name" value="GAG-POL-RELATED RETROTRANSPOSON"/>
    <property type="match status" value="1"/>
</dbReference>
<dbReference type="GO" id="GO:0003964">
    <property type="term" value="F:RNA-directed DNA polymerase activity"/>
    <property type="evidence" value="ECO:0007669"/>
    <property type="project" value="UniProtKB-KW"/>
</dbReference>
<dbReference type="OrthoDB" id="1099987at2759"/>
<accession>A0A1R3I054</accession>
<keyword evidence="4" id="KW-1185">Reference proteome</keyword>
<comment type="caution">
    <text evidence="3">The sequence shown here is derived from an EMBL/GenBank/DDBJ whole genome shotgun (WGS) entry which is preliminary data.</text>
</comment>
<evidence type="ECO:0000256" key="1">
    <source>
        <dbReference type="SAM" id="MobiDB-lite"/>
    </source>
</evidence>
<reference evidence="3 4" key="1">
    <citation type="submission" date="2013-09" db="EMBL/GenBank/DDBJ databases">
        <title>Corchorus capsularis genome sequencing.</title>
        <authorList>
            <person name="Alam M."/>
            <person name="Haque M.S."/>
            <person name="Islam M.S."/>
            <person name="Emdad E.M."/>
            <person name="Islam M.M."/>
            <person name="Ahmed B."/>
            <person name="Halim A."/>
            <person name="Hossen Q.M.M."/>
            <person name="Hossain M.Z."/>
            <person name="Ahmed R."/>
            <person name="Khan M.M."/>
            <person name="Islam R."/>
            <person name="Rashid M.M."/>
            <person name="Khan S.A."/>
            <person name="Rahman M.S."/>
            <person name="Alam M."/>
        </authorList>
    </citation>
    <scope>NUCLEOTIDE SEQUENCE [LARGE SCALE GENOMIC DNA]</scope>
    <source>
        <strain evidence="4">cv. CVL-1</strain>
        <tissue evidence="3">Whole seedling</tissue>
    </source>
</reference>
<dbReference type="InterPro" id="IPR043502">
    <property type="entry name" value="DNA/RNA_pol_sf"/>
</dbReference>
<keyword evidence="3" id="KW-0548">Nucleotidyltransferase</keyword>
<feature type="compositionally biased region" description="Polar residues" evidence="1">
    <location>
        <begin position="205"/>
        <end position="215"/>
    </location>
</feature>
<feature type="domain" description="Reverse transcriptase Ty1/copia-type" evidence="2">
    <location>
        <begin position="331"/>
        <end position="418"/>
    </location>
</feature>
<organism evidence="3 4">
    <name type="scientific">Corchorus capsularis</name>
    <name type="common">Jute</name>
    <dbReference type="NCBI Taxonomy" id="210143"/>
    <lineage>
        <taxon>Eukaryota</taxon>
        <taxon>Viridiplantae</taxon>
        <taxon>Streptophyta</taxon>
        <taxon>Embryophyta</taxon>
        <taxon>Tracheophyta</taxon>
        <taxon>Spermatophyta</taxon>
        <taxon>Magnoliopsida</taxon>
        <taxon>eudicotyledons</taxon>
        <taxon>Gunneridae</taxon>
        <taxon>Pentapetalae</taxon>
        <taxon>rosids</taxon>
        <taxon>malvids</taxon>
        <taxon>Malvales</taxon>
        <taxon>Malvaceae</taxon>
        <taxon>Grewioideae</taxon>
        <taxon>Apeibeae</taxon>
        <taxon>Corchorus</taxon>
    </lineage>
</organism>
<sequence>MASESTNTSTTIIQINTTSQLPLKLTYTNFPSWKVQLDTLLFGLDLDGYLNGRTPYPKQFTANTTTISPTYLQWEAMEKLVTLLAGKTCSRIMSLKKKLVQGNKSIAEFLQDMRSTADTLAMAQSPVFNENLILFTLNGLNLEFRELSTAIRARDTEISFEELHDKLTDFELSIKQEESTIPLLTANYTTLARVPDQPRPYFPRGTNTRPNNSYYQRRHFPPSTHSGNTRPTCQLCGKFGHPAKTCRQYRISALQDLVANFVQSSESTTNENWVTDTGASHHMAKNLNALSLYTKYGGPDELHVGDGSGTSSSSIVLADQLVTAPVLPSSGTLSDEVYMAQPPGFVDKDHPTHVCKLHKAIYSLKQAPRAWFQELSKFLIEFGFTNSVSDASLFILSQNQTLICFLVYVDDLIVTGVEVISTSMDLFLSQQKYVRDLLDRFEMQNSKSTATPMASSAQLKLTDDSGTTNATLYRQLAGSLHYLSLTQPDIAFSVNKLSQFMHCPSQNHWSALKRILRYLKGTINHGLLLKRDTGFNITAFTDADWGDNLDDCTSTTGHIIYIGSNPVSWKSTKQKSVARSSTEAEYRALANTVAEILWLRNLLNELGISVPQPQLFCDNVGATYLSANPVCHSKMKHLALDYHFVRQHVSSG</sequence>
<dbReference type="SUPFAM" id="SSF56672">
    <property type="entry name" value="DNA/RNA polymerases"/>
    <property type="match status" value="1"/>
</dbReference>
<dbReference type="STRING" id="210143.A0A1R3I054"/>
<evidence type="ECO:0000313" key="4">
    <source>
        <dbReference type="Proteomes" id="UP000188268"/>
    </source>
</evidence>
<dbReference type="AlphaFoldDB" id="A0A1R3I054"/>